<keyword evidence="3" id="KW-0255">Endonuclease</keyword>
<accession>A0ABT9IH29</accession>
<proteinExistence type="predicted"/>
<sequence>MTVPVEMPVWEGFLVPVLQVLSDGVERGRREMFHLTAARAGLTDEQLAEVLDSCQTKANNRIGWALSALALSEAIDRPRRGRYVITDRGRTLLAQHPGALSERILFPDGRRRWRATTPTQEAVEDTDSDLDPLEQIDQGVTRYNADVAVQLLDRLRAQEPAFLEQAVLDLLVAMGYGGAEKQVRRLGGSGDGGVDGVIDQDALGLDRVYVQAKRYAADNVVGRETIQAFVGALHGRHASRGIFITTSRFTQHAVDYAATINARVILIDGERLARLMIQYGVGVQTRHTYRLVELDEDFFE</sequence>
<dbReference type="Proteomes" id="UP001233673">
    <property type="component" value="Unassembled WGS sequence"/>
</dbReference>
<dbReference type="InterPro" id="IPR011335">
    <property type="entry name" value="Restrct_endonuc-II-like"/>
</dbReference>
<protein>
    <submittedName>
        <fullName evidence="3">Restriction endonuclease</fullName>
        <ecNumber evidence="3">3.1.21.-</ecNumber>
    </submittedName>
</protein>
<gene>
    <name evidence="3" type="ORF">QOZ88_19865</name>
</gene>
<organism evidence="3 4">
    <name type="scientific">Blastococcus carthaginiensis</name>
    <dbReference type="NCBI Taxonomy" id="3050034"/>
    <lineage>
        <taxon>Bacteria</taxon>
        <taxon>Bacillati</taxon>
        <taxon>Actinomycetota</taxon>
        <taxon>Actinomycetes</taxon>
        <taxon>Geodermatophilales</taxon>
        <taxon>Geodermatophilaceae</taxon>
        <taxon>Blastococcus</taxon>
    </lineage>
</organism>
<dbReference type="InterPro" id="IPR007560">
    <property type="entry name" value="Restrct_endonuc_IV_Mrr"/>
</dbReference>
<dbReference type="InterPro" id="IPR025745">
    <property type="entry name" value="Mrr-like_N_dom"/>
</dbReference>
<dbReference type="SUPFAM" id="SSF52980">
    <property type="entry name" value="Restriction endonuclease-like"/>
    <property type="match status" value="1"/>
</dbReference>
<keyword evidence="3" id="KW-0378">Hydrolase</keyword>
<dbReference type="EMBL" id="JASNFN010000033">
    <property type="protein sequence ID" value="MDP5184896.1"/>
    <property type="molecule type" value="Genomic_DNA"/>
</dbReference>
<dbReference type="Pfam" id="PF04471">
    <property type="entry name" value="Mrr_cat"/>
    <property type="match status" value="1"/>
</dbReference>
<dbReference type="GO" id="GO:0004519">
    <property type="term" value="F:endonuclease activity"/>
    <property type="evidence" value="ECO:0007669"/>
    <property type="project" value="UniProtKB-KW"/>
</dbReference>
<dbReference type="EC" id="3.1.21.-" evidence="3"/>
<keyword evidence="3" id="KW-0540">Nuclease</keyword>
<dbReference type="GO" id="GO:0016787">
    <property type="term" value="F:hydrolase activity"/>
    <property type="evidence" value="ECO:0007669"/>
    <property type="project" value="UniProtKB-KW"/>
</dbReference>
<dbReference type="PANTHER" id="PTHR30015">
    <property type="entry name" value="MRR RESTRICTION SYSTEM PROTEIN"/>
    <property type="match status" value="1"/>
</dbReference>
<dbReference type="InterPro" id="IPR052906">
    <property type="entry name" value="Type_IV_Methyl-Rstrct_Enzyme"/>
</dbReference>
<keyword evidence="4" id="KW-1185">Reference proteome</keyword>
<evidence type="ECO:0000313" key="3">
    <source>
        <dbReference type="EMBL" id="MDP5184896.1"/>
    </source>
</evidence>
<comment type="caution">
    <text evidence="3">The sequence shown here is derived from an EMBL/GenBank/DDBJ whole genome shotgun (WGS) entry which is preliminary data.</text>
</comment>
<reference evidence="4" key="1">
    <citation type="submission" date="2023-05" db="EMBL/GenBank/DDBJ databases">
        <title>Draft genome of Pseudofrankia sp. BMG5.37.</title>
        <authorList>
            <person name="Gtari M."/>
            <person name="Ghodhbane F."/>
            <person name="Sbissi I."/>
        </authorList>
    </citation>
    <scope>NUCLEOTIDE SEQUENCE [LARGE SCALE GENOMIC DNA]</scope>
    <source>
        <strain evidence="4">BMG 814</strain>
    </source>
</reference>
<dbReference type="InterPro" id="IPR011856">
    <property type="entry name" value="tRNA_endonuc-like_dom_sf"/>
</dbReference>
<dbReference type="PANTHER" id="PTHR30015:SF7">
    <property type="entry name" value="TYPE IV METHYL-DIRECTED RESTRICTION ENZYME ECOKMRR"/>
    <property type="match status" value="1"/>
</dbReference>
<feature type="domain" description="Restriction system protein Mrr-like N-terminal" evidence="2">
    <location>
        <begin position="10"/>
        <end position="94"/>
    </location>
</feature>
<evidence type="ECO:0000313" key="4">
    <source>
        <dbReference type="Proteomes" id="UP001233673"/>
    </source>
</evidence>
<evidence type="ECO:0000259" key="1">
    <source>
        <dbReference type="Pfam" id="PF04471"/>
    </source>
</evidence>
<name>A0ABT9IH29_9ACTN</name>
<evidence type="ECO:0000259" key="2">
    <source>
        <dbReference type="Pfam" id="PF14338"/>
    </source>
</evidence>
<dbReference type="Pfam" id="PF14338">
    <property type="entry name" value="Mrr_N"/>
    <property type="match status" value="1"/>
</dbReference>
<dbReference type="Gene3D" id="3.40.1350.10">
    <property type="match status" value="1"/>
</dbReference>
<feature type="domain" description="Restriction endonuclease type IV Mrr" evidence="1">
    <location>
        <begin position="156"/>
        <end position="276"/>
    </location>
</feature>